<dbReference type="PANTHER" id="PTHR34075">
    <property type="entry name" value="BLR3430 PROTEIN"/>
    <property type="match status" value="1"/>
</dbReference>
<protein>
    <recommendedName>
        <fullName evidence="4">DNA-binding protein</fullName>
    </recommendedName>
</protein>
<dbReference type="Pfam" id="PF12172">
    <property type="entry name" value="zf-ChsH2"/>
    <property type="match status" value="1"/>
</dbReference>
<dbReference type="InterPro" id="IPR002878">
    <property type="entry name" value="ChsH2_C"/>
</dbReference>
<dbReference type="PANTHER" id="PTHR34075:SF5">
    <property type="entry name" value="BLR3430 PROTEIN"/>
    <property type="match status" value="1"/>
</dbReference>
<proteinExistence type="predicted"/>
<evidence type="ECO:0008006" key="4">
    <source>
        <dbReference type="Google" id="ProtNLM"/>
    </source>
</evidence>
<evidence type="ECO:0000313" key="3">
    <source>
        <dbReference type="EMBL" id="ABN99791.1"/>
    </source>
</evidence>
<name>A0A5Q5CKA8_MYCSJ</name>
<reference evidence="3" key="1">
    <citation type="submission" date="2007-02" db="EMBL/GenBank/DDBJ databases">
        <title>Complete sequence of Mycobacterium sp. JLS.</title>
        <authorList>
            <consortium name="US DOE Joint Genome Institute"/>
            <person name="Copeland A."/>
            <person name="Lucas S."/>
            <person name="Lapidus A."/>
            <person name="Barry K."/>
            <person name="Detter J.C."/>
            <person name="Glavina del Rio T."/>
            <person name="Hammon N."/>
            <person name="Israni S."/>
            <person name="Dalin E."/>
            <person name="Tice H."/>
            <person name="Pitluck S."/>
            <person name="Chain P."/>
            <person name="Malfatti S."/>
            <person name="Shin M."/>
            <person name="Vergez L."/>
            <person name="Schmutz J."/>
            <person name="Larimer F."/>
            <person name="Land M."/>
            <person name="Hauser L."/>
            <person name="Kyrpides N."/>
            <person name="Mikhailova N."/>
            <person name="Miller C.D."/>
            <person name="Anderson A.J."/>
            <person name="Sims R.C."/>
            <person name="Richardson P."/>
        </authorList>
    </citation>
    <scope>NUCLEOTIDE SEQUENCE [LARGE SCALE GENOMIC DNA]</scope>
    <source>
        <strain evidence="3">JLS</strain>
    </source>
</reference>
<evidence type="ECO:0000259" key="1">
    <source>
        <dbReference type="Pfam" id="PF01796"/>
    </source>
</evidence>
<dbReference type="SUPFAM" id="SSF50249">
    <property type="entry name" value="Nucleic acid-binding proteins"/>
    <property type="match status" value="1"/>
</dbReference>
<accession>A0A5Q5CKA8</accession>
<dbReference type="Pfam" id="PF01796">
    <property type="entry name" value="OB_ChsH2_C"/>
    <property type="match status" value="1"/>
</dbReference>
<organism evidence="3">
    <name type="scientific">Mycobacterium sp. (strain JLS)</name>
    <dbReference type="NCBI Taxonomy" id="164757"/>
    <lineage>
        <taxon>Bacteria</taxon>
        <taxon>Bacillati</taxon>
        <taxon>Actinomycetota</taxon>
        <taxon>Actinomycetes</taxon>
        <taxon>Mycobacteriales</taxon>
        <taxon>Mycobacteriaceae</taxon>
        <taxon>Mycobacterium</taxon>
    </lineage>
</organism>
<dbReference type="Gene3D" id="6.10.30.10">
    <property type="match status" value="1"/>
</dbReference>
<dbReference type="InterPro" id="IPR022002">
    <property type="entry name" value="ChsH2_Znr"/>
</dbReference>
<evidence type="ECO:0000259" key="2">
    <source>
        <dbReference type="Pfam" id="PF12172"/>
    </source>
</evidence>
<dbReference type="AlphaFoldDB" id="A0A5Q5CKA8"/>
<gene>
    <name evidence="3" type="ordered locus">Mjls_4017</name>
</gene>
<dbReference type="KEGG" id="mjl:Mjls_4017"/>
<feature type="domain" description="ChsH2 rubredoxin-like zinc ribbon" evidence="2">
    <location>
        <begin position="26"/>
        <end position="61"/>
    </location>
</feature>
<sequence>MTADTGYQRPQLRLAPSPTAESRAFWTGGERGELLINRCHSCGHFFHPPGPACWRCRSTDVAPEPVSGRATVAAYTVNRQTWIPGFEPPYIVAMVELDDEPDVRLITNVVGVSEDDIEVGMAVEVFFEDWTALSGEEESRVWLPLFRPVDTAATT</sequence>
<dbReference type="InterPro" id="IPR012340">
    <property type="entry name" value="NA-bd_OB-fold"/>
</dbReference>
<dbReference type="EMBL" id="CP000580">
    <property type="protein sequence ID" value="ABN99791.1"/>
    <property type="molecule type" value="Genomic_DNA"/>
</dbReference>
<dbReference type="InterPro" id="IPR052513">
    <property type="entry name" value="Thioester_dehydratase-like"/>
</dbReference>
<feature type="domain" description="ChsH2 C-terminal OB-fold" evidence="1">
    <location>
        <begin position="65"/>
        <end position="127"/>
    </location>
</feature>